<evidence type="ECO:0000313" key="6">
    <source>
        <dbReference type="Proteomes" id="UP000065473"/>
    </source>
</evidence>
<dbReference type="Gene3D" id="3.10.129.10">
    <property type="entry name" value="Hotdog Thioesterase"/>
    <property type="match status" value="2"/>
</dbReference>
<protein>
    <submittedName>
        <fullName evidence="4">Acyl-CoA thioesterase</fullName>
    </submittedName>
</protein>
<dbReference type="PANTHER" id="PTHR11049">
    <property type="entry name" value="ACYL COENZYME A THIOESTER HYDROLASE"/>
    <property type="match status" value="1"/>
</dbReference>
<dbReference type="PaxDb" id="1435377-SUSAZ_00730"/>
<evidence type="ECO:0000313" key="4">
    <source>
        <dbReference type="EMBL" id="ALU32194.1"/>
    </source>
</evidence>
<dbReference type="OrthoDB" id="15030at2157"/>
<dbReference type="GO" id="GO:0005829">
    <property type="term" value="C:cytosol"/>
    <property type="evidence" value="ECO:0007669"/>
    <property type="project" value="TreeGrafter"/>
</dbReference>
<evidence type="ECO:0000256" key="1">
    <source>
        <dbReference type="ARBA" id="ARBA00022801"/>
    </source>
</evidence>
<evidence type="ECO:0000313" key="5">
    <source>
        <dbReference type="Proteomes" id="UP000060043"/>
    </source>
</evidence>
<dbReference type="Pfam" id="PF03061">
    <property type="entry name" value="4HBT"/>
    <property type="match status" value="2"/>
</dbReference>
<dbReference type="AlphaFoldDB" id="A0A0U2X1A7"/>
<feature type="domain" description="HotDog ACOT-type" evidence="2">
    <location>
        <begin position="7"/>
        <end position="113"/>
    </location>
</feature>
<dbReference type="InterPro" id="IPR033120">
    <property type="entry name" value="HOTDOG_ACOT"/>
</dbReference>
<dbReference type="GeneID" id="14550674"/>
<dbReference type="Proteomes" id="UP000065473">
    <property type="component" value="Chromosome"/>
</dbReference>
<evidence type="ECO:0000259" key="2">
    <source>
        <dbReference type="PROSITE" id="PS51770"/>
    </source>
</evidence>
<sequence length="314" mass="35698">MSYLRISETKVSSLKIIHYEHINYLGRLHGGVMLNFLVDTGMMSAIRVAKGLAVIASLDDVIFKKPISLGDNIAVEAEAEYVGNSSVEVSMRALRDEETLVEATGTYVKIDDLFKPIIIENKLIADTEEEKRRMEKAIQRRNERQRDIKDRVEKKFDITDPTEGLRYRLSSKIFITPDMTYDGKIISAGKLLKAMDDLGGVLCGRYIKQSEPGTVVTVAVNRMSFYTPIRLGDIVEIRAGIIYVGNTSIETLINVIRIDPKTMMKEHITTGYFTYVRVDSTGKPIRVPSYTPETEVEKKYYEEVLRRKKLITTR</sequence>
<feature type="domain" description="HotDog ACOT-type" evidence="2">
    <location>
        <begin position="165"/>
        <end position="281"/>
    </location>
</feature>
<dbReference type="PROSITE" id="PS51770">
    <property type="entry name" value="HOTDOG_ACOT"/>
    <property type="match status" value="2"/>
</dbReference>
<dbReference type="InterPro" id="IPR006683">
    <property type="entry name" value="Thioestr_dom"/>
</dbReference>
<dbReference type="GO" id="GO:0052816">
    <property type="term" value="F:long-chain fatty acyl-CoA hydrolase activity"/>
    <property type="evidence" value="ECO:0007669"/>
    <property type="project" value="TreeGrafter"/>
</dbReference>
<dbReference type="PANTHER" id="PTHR11049:SF16">
    <property type="entry name" value="PROTEIN VDLD"/>
    <property type="match status" value="1"/>
</dbReference>
<evidence type="ECO:0000313" key="3">
    <source>
        <dbReference type="EMBL" id="ALU29466.1"/>
    </source>
</evidence>
<dbReference type="RefSeq" id="WP_015385370.1">
    <property type="nucleotide sequence ID" value="NZ_BHWZ01000001.1"/>
</dbReference>
<dbReference type="EMBL" id="CP013694">
    <property type="protein sequence ID" value="ALU29466.1"/>
    <property type="molecule type" value="Genomic_DNA"/>
</dbReference>
<dbReference type="Proteomes" id="UP000060043">
    <property type="component" value="Chromosome"/>
</dbReference>
<dbReference type="InterPro" id="IPR029069">
    <property type="entry name" value="HotDog_dom_sf"/>
</dbReference>
<keyword evidence="1" id="KW-0378">Hydrolase</keyword>
<dbReference type="GO" id="GO:0006637">
    <property type="term" value="P:acyl-CoA metabolic process"/>
    <property type="evidence" value="ECO:0007669"/>
    <property type="project" value="TreeGrafter"/>
</dbReference>
<proteinExistence type="predicted"/>
<accession>A0A0U2X1A7</accession>
<dbReference type="EMBL" id="CP013695">
    <property type="protein sequence ID" value="ALU32194.1"/>
    <property type="molecule type" value="Genomic_DNA"/>
</dbReference>
<dbReference type="STRING" id="1435377.SUSAZ_00730"/>
<dbReference type="CDD" id="cd03442">
    <property type="entry name" value="BFIT_BACH"/>
    <property type="match status" value="2"/>
</dbReference>
<name>A0A0U2X1A7_9CREN</name>
<dbReference type="SUPFAM" id="SSF54637">
    <property type="entry name" value="Thioesterase/thiol ester dehydrase-isomerase"/>
    <property type="match status" value="2"/>
</dbReference>
<dbReference type="InterPro" id="IPR040170">
    <property type="entry name" value="Cytosol_ACT"/>
</dbReference>
<gene>
    <name evidence="3" type="ORF">ATY89_05560</name>
    <name evidence="4" type="ORF">ATZ20_08580</name>
</gene>
<organism evidence="4 5">
    <name type="scientific">Sulfolobus acidocaldarius</name>
    <dbReference type="NCBI Taxonomy" id="2285"/>
    <lineage>
        <taxon>Archaea</taxon>
        <taxon>Thermoproteota</taxon>
        <taxon>Thermoprotei</taxon>
        <taxon>Sulfolobales</taxon>
        <taxon>Sulfolobaceae</taxon>
        <taxon>Sulfolobus</taxon>
    </lineage>
</organism>
<reference evidence="5 6" key="1">
    <citation type="submission" date="2015-12" db="EMBL/GenBank/DDBJ databases">
        <title>A stable core within a dynamic pangenome in Sulfolobus acidocaldarius.</title>
        <authorList>
            <person name="Anderson R."/>
            <person name="Kouris A."/>
            <person name="Seward C."/>
            <person name="Campbell K."/>
            <person name="Whitaker R."/>
        </authorList>
    </citation>
    <scope>NUCLEOTIDE SEQUENCE [LARGE SCALE GENOMIC DNA]</scope>
    <source>
        <strain evidence="3 6">GG12-C01-09</strain>
        <strain evidence="4 5">NG05B_CO5_07</strain>
    </source>
</reference>